<name>A0AAE0S459_9BIVA</name>
<reference evidence="1" key="3">
    <citation type="submission" date="2023-05" db="EMBL/GenBank/DDBJ databases">
        <authorList>
            <person name="Smith C.H."/>
        </authorList>
    </citation>
    <scope>NUCLEOTIDE SEQUENCE</scope>
    <source>
        <strain evidence="1">CHS0354</strain>
        <tissue evidence="1">Mantle</tissue>
    </source>
</reference>
<evidence type="ECO:0000313" key="1">
    <source>
        <dbReference type="EMBL" id="KAK3584635.1"/>
    </source>
</evidence>
<comment type="caution">
    <text evidence="1">The sequence shown here is derived from an EMBL/GenBank/DDBJ whole genome shotgun (WGS) entry which is preliminary data.</text>
</comment>
<sequence length="152" mass="16835">MKKYVYLRRRARQSAATTDPVVITTPELTRNPLVVTTPNKPLLVLTSESMIGTVVVQEHESALEFGEGNKGIRHVIDDLSCDRESQYNGEMQAKEPMAVMEPVVTESLLVTPVFNQPVIIGQVIVLEPVGDEMTAPIVTAVLKRENCVTLYE</sequence>
<protein>
    <submittedName>
        <fullName evidence="1">Uncharacterized protein</fullName>
    </submittedName>
</protein>
<gene>
    <name evidence="1" type="ORF">CHS0354_003919</name>
</gene>
<dbReference type="AlphaFoldDB" id="A0AAE0S459"/>
<keyword evidence="2" id="KW-1185">Reference proteome</keyword>
<proteinExistence type="predicted"/>
<organism evidence="1 2">
    <name type="scientific">Potamilus streckersoni</name>
    <dbReference type="NCBI Taxonomy" id="2493646"/>
    <lineage>
        <taxon>Eukaryota</taxon>
        <taxon>Metazoa</taxon>
        <taxon>Spiralia</taxon>
        <taxon>Lophotrochozoa</taxon>
        <taxon>Mollusca</taxon>
        <taxon>Bivalvia</taxon>
        <taxon>Autobranchia</taxon>
        <taxon>Heteroconchia</taxon>
        <taxon>Palaeoheterodonta</taxon>
        <taxon>Unionida</taxon>
        <taxon>Unionoidea</taxon>
        <taxon>Unionidae</taxon>
        <taxon>Ambleminae</taxon>
        <taxon>Lampsilini</taxon>
        <taxon>Potamilus</taxon>
    </lineage>
</organism>
<dbReference type="Proteomes" id="UP001195483">
    <property type="component" value="Unassembled WGS sequence"/>
</dbReference>
<dbReference type="EMBL" id="JAEAOA010000307">
    <property type="protein sequence ID" value="KAK3584635.1"/>
    <property type="molecule type" value="Genomic_DNA"/>
</dbReference>
<reference evidence="1" key="2">
    <citation type="journal article" date="2021" name="Genome Biol. Evol.">
        <title>Developing a high-quality reference genome for a parasitic bivalve with doubly uniparental inheritance (Bivalvia: Unionida).</title>
        <authorList>
            <person name="Smith C.H."/>
        </authorList>
    </citation>
    <scope>NUCLEOTIDE SEQUENCE</scope>
    <source>
        <strain evidence="1">CHS0354</strain>
        <tissue evidence="1">Mantle</tissue>
    </source>
</reference>
<accession>A0AAE0S459</accession>
<evidence type="ECO:0000313" key="2">
    <source>
        <dbReference type="Proteomes" id="UP001195483"/>
    </source>
</evidence>
<reference evidence="1" key="1">
    <citation type="journal article" date="2021" name="Genome Biol. Evol.">
        <title>A High-Quality Reference Genome for a Parasitic Bivalve with Doubly Uniparental Inheritance (Bivalvia: Unionida).</title>
        <authorList>
            <person name="Smith C.H."/>
        </authorList>
    </citation>
    <scope>NUCLEOTIDE SEQUENCE</scope>
    <source>
        <strain evidence="1">CHS0354</strain>
    </source>
</reference>